<dbReference type="SUPFAM" id="SSF50729">
    <property type="entry name" value="PH domain-like"/>
    <property type="match status" value="1"/>
</dbReference>
<organism evidence="2 3">
    <name type="scientific">Paenibacillus swuensis</name>
    <dbReference type="NCBI Taxonomy" id="1178515"/>
    <lineage>
        <taxon>Bacteria</taxon>
        <taxon>Bacillati</taxon>
        <taxon>Bacillota</taxon>
        <taxon>Bacilli</taxon>
        <taxon>Bacillales</taxon>
        <taxon>Paenibacillaceae</taxon>
        <taxon>Paenibacillus</taxon>
    </lineage>
</organism>
<dbReference type="InterPro" id="IPR011993">
    <property type="entry name" value="PH-like_dom_sf"/>
</dbReference>
<protein>
    <recommendedName>
        <fullName evidence="1">GRAM domain-containing protein</fullName>
    </recommendedName>
</protein>
<feature type="domain" description="GRAM" evidence="1">
    <location>
        <begin position="8"/>
        <end position="86"/>
    </location>
</feature>
<reference evidence="2 3" key="1">
    <citation type="submission" date="2015-01" db="EMBL/GenBank/DDBJ databases">
        <title>Paenibacillus swuensis/DY6/whole genome sequencing.</title>
        <authorList>
            <person name="Kim M.K."/>
            <person name="Srinivasan S."/>
            <person name="Lee J.-J."/>
        </authorList>
    </citation>
    <scope>NUCLEOTIDE SEQUENCE [LARGE SCALE GENOMIC DNA]</scope>
    <source>
        <strain evidence="2 3">DY6</strain>
    </source>
</reference>
<name>A0A172TLY0_9BACL</name>
<dbReference type="InterPro" id="IPR004182">
    <property type="entry name" value="GRAM"/>
</dbReference>
<proteinExistence type="predicted"/>
<dbReference type="RefSeq" id="WP_068608918.1">
    <property type="nucleotide sequence ID" value="NZ_CP011388.1"/>
</dbReference>
<dbReference type="AlphaFoldDB" id="A0A172TLY0"/>
<evidence type="ECO:0000313" key="2">
    <source>
        <dbReference type="EMBL" id="ANE47817.1"/>
    </source>
</evidence>
<dbReference type="Pfam" id="PF02893">
    <property type="entry name" value="GRAM"/>
    <property type="match status" value="1"/>
</dbReference>
<dbReference type="STRING" id="1178515.SY83_17695"/>
<evidence type="ECO:0000313" key="3">
    <source>
        <dbReference type="Proteomes" id="UP000076927"/>
    </source>
</evidence>
<dbReference type="Proteomes" id="UP000076927">
    <property type="component" value="Chromosome"/>
</dbReference>
<dbReference type="KEGG" id="pswu:SY83_17695"/>
<dbReference type="EMBL" id="CP011388">
    <property type="protein sequence ID" value="ANE47817.1"/>
    <property type="molecule type" value="Genomic_DNA"/>
</dbReference>
<dbReference type="PATRIC" id="fig|1178515.4.peg.3565"/>
<dbReference type="Gene3D" id="2.30.29.30">
    <property type="entry name" value="Pleckstrin-homology domain (PH domain)/Phosphotyrosine-binding domain (PTB)"/>
    <property type="match status" value="1"/>
</dbReference>
<sequence>MIRLDEYEEVLVRQQATYINNKHERVVGDLYVTSKRVVFDPKNQDPDGMIQITLSQIRFIDEIDFSKLIHEGIEIVVDTGEKYKFSFLKRVDI</sequence>
<accession>A0A172TLY0</accession>
<gene>
    <name evidence="2" type="ORF">SY83_17695</name>
</gene>
<keyword evidence="3" id="KW-1185">Reference proteome</keyword>
<evidence type="ECO:0000259" key="1">
    <source>
        <dbReference type="Pfam" id="PF02893"/>
    </source>
</evidence>